<comment type="caution">
    <text evidence="2">The sequence shown here is derived from an EMBL/GenBank/DDBJ whole genome shotgun (WGS) entry which is preliminary data.</text>
</comment>
<organism evidence="2 3">
    <name type="scientific">Cryptosporangium minutisporangium</name>
    <dbReference type="NCBI Taxonomy" id="113569"/>
    <lineage>
        <taxon>Bacteria</taxon>
        <taxon>Bacillati</taxon>
        <taxon>Actinomycetota</taxon>
        <taxon>Actinomycetes</taxon>
        <taxon>Cryptosporangiales</taxon>
        <taxon>Cryptosporangiaceae</taxon>
        <taxon>Cryptosporangium</taxon>
    </lineage>
</organism>
<protein>
    <recommendedName>
        <fullName evidence="4">DUF3040 domain-containing protein</fullName>
    </recommendedName>
</protein>
<evidence type="ECO:0008006" key="4">
    <source>
        <dbReference type="Google" id="ProtNLM"/>
    </source>
</evidence>
<keyword evidence="3" id="KW-1185">Reference proteome</keyword>
<proteinExistence type="predicted"/>
<sequence>MKRRWRTAVSWRLVAALAVSATAIGGGAAFGLGATDTVVVLSGMIAMVESVHRMLPRRSATDVDQESSVRGSAGAP</sequence>
<evidence type="ECO:0000256" key="1">
    <source>
        <dbReference type="SAM" id="MobiDB-lite"/>
    </source>
</evidence>
<name>A0ABP6SZF6_9ACTN</name>
<evidence type="ECO:0000313" key="2">
    <source>
        <dbReference type="EMBL" id="GAA3388578.1"/>
    </source>
</evidence>
<gene>
    <name evidence="2" type="ORF">GCM10020369_35310</name>
</gene>
<feature type="region of interest" description="Disordered" evidence="1">
    <location>
        <begin position="57"/>
        <end position="76"/>
    </location>
</feature>
<dbReference type="Proteomes" id="UP001501676">
    <property type="component" value="Unassembled WGS sequence"/>
</dbReference>
<dbReference type="EMBL" id="BAAAYN010000023">
    <property type="protein sequence ID" value="GAA3388578.1"/>
    <property type="molecule type" value="Genomic_DNA"/>
</dbReference>
<evidence type="ECO:0000313" key="3">
    <source>
        <dbReference type="Proteomes" id="UP001501676"/>
    </source>
</evidence>
<accession>A0ABP6SZF6</accession>
<reference evidence="3" key="1">
    <citation type="journal article" date="2019" name="Int. J. Syst. Evol. Microbiol.">
        <title>The Global Catalogue of Microorganisms (GCM) 10K type strain sequencing project: providing services to taxonomists for standard genome sequencing and annotation.</title>
        <authorList>
            <consortium name="The Broad Institute Genomics Platform"/>
            <consortium name="The Broad Institute Genome Sequencing Center for Infectious Disease"/>
            <person name="Wu L."/>
            <person name="Ma J."/>
        </authorList>
    </citation>
    <scope>NUCLEOTIDE SEQUENCE [LARGE SCALE GENOMIC DNA]</scope>
    <source>
        <strain evidence="3">JCM 9458</strain>
    </source>
</reference>